<protein>
    <submittedName>
        <fullName evidence="1">GxxExxY protein</fullName>
    </submittedName>
</protein>
<dbReference type="AlphaFoldDB" id="A0A6I2TZ46"/>
<gene>
    <name evidence="1" type="ORF">FYJ72_02355</name>
</gene>
<evidence type="ECO:0000313" key="1">
    <source>
        <dbReference type="EMBL" id="MST76554.1"/>
    </source>
</evidence>
<dbReference type="Proteomes" id="UP000450161">
    <property type="component" value="Unassembled WGS sequence"/>
</dbReference>
<accession>A0A6I2TZ46</accession>
<dbReference type="RefSeq" id="WP_154480267.1">
    <property type="nucleotide sequence ID" value="NZ_JBALJX010000019.1"/>
</dbReference>
<dbReference type="NCBIfam" id="TIGR04256">
    <property type="entry name" value="GxxExxY"/>
    <property type="match status" value="1"/>
</dbReference>
<reference evidence="1 2" key="1">
    <citation type="submission" date="2019-08" db="EMBL/GenBank/DDBJ databases">
        <title>In-depth cultivation of the pig gut microbiome towards novel bacterial diversity and tailored functional studies.</title>
        <authorList>
            <person name="Wylensek D."/>
            <person name="Hitch T.C.A."/>
            <person name="Clavel T."/>
        </authorList>
    </citation>
    <scope>NUCLEOTIDE SEQUENCE [LARGE SCALE GENOMIC DNA]</scope>
    <source>
        <strain evidence="1 2">LKV-178-WT-2C</strain>
    </source>
</reference>
<dbReference type="InterPro" id="IPR026350">
    <property type="entry name" value="GxxExxY"/>
</dbReference>
<dbReference type="InterPro" id="IPR011604">
    <property type="entry name" value="PDDEXK-like_dom_sf"/>
</dbReference>
<dbReference type="Pfam" id="PF13366">
    <property type="entry name" value="PDDEXK_3"/>
    <property type="match status" value="1"/>
</dbReference>
<dbReference type="EMBL" id="VUNF01000002">
    <property type="protein sequence ID" value="MST76554.1"/>
    <property type="molecule type" value="Genomic_DNA"/>
</dbReference>
<organism evidence="1 2">
    <name type="scientific">Segatella copri</name>
    <dbReference type="NCBI Taxonomy" id="165179"/>
    <lineage>
        <taxon>Bacteria</taxon>
        <taxon>Pseudomonadati</taxon>
        <taxon>Bacteroidota</taxon>
        <taxon>Bacteroidia</taxon>
        <taxon>Bacteroidales</taxon>
        <taxon>Prevotellaceae</taxon>
        <taxon>Segatella</taxon>
    </lineage>
</organism>
<name>A0A6I2TZ46_9BACT</name>
<dbReference type="Gene3D" id="3.90.320.10">
    <property type="match status" value="1"/>
</dbReference>
<evidence type="ECO:0000313" key="2">
    <source>
        <dbReference type="Proteomes" id="UP000450161"/>
    </source>
</evidence>
<sequence>MLLYGDLTYKIRGAIFEVYNYWGPGLFEQVYEESLVHQLRKVGLKVEQQVPLPVIYDGVKLPCDYRLDLLVEDKVIIELKSVEELHPVHYKQLMTYLKIAHKKVGLLVNFNVDDMAKGIHRLVL</sequence>
<proteinExistence type="predicted"/>
<comment type="caution">
    <text evidence="1">The sequence shown here is derived from an EMBL/GenBank/DDBJ whole genome shotgun (WGS) entry which is preliminary data.</text>
</comment>